<proteinExistence type="inferred from homology"/>
<comment type="subcellular location">
    <subcellularLocation>
        <location evidence="1 11">Cytoplasm</location>
    </subcellularLocation>
</comment>
<organism evidence="13 14">
    <name type="scientific">Alginatibacterium sediminis</name>
    <dbReference type="NCBI Taxonomy" id="2164068"/>
    <lineage>
        <taxon>Bacteria</taxon>
        <taxon>Pseudomonadati</taxon>
        <taxon>Pseudomonadota</taxon>
        <taxon>Gammaproteobacteria</taxon>
        <taxon>Alteromonadales</taxon>
        <taxon>Alteromonadaceae</taxon>
        <taxon>Alginatibacterium</taxon>
    </lineage>
</organism>
<evidence type="ECO:0000256" key="6">
    <source>
        <dbReference type="ARBA" id="ARBA00022679"/>
    </source>
</evidence>
<dbReference type="GO" id="GO:0004385">
    <property type="term" value="F:GMP kinase activity"/>
    <property type="evidence" value="ECO:0007669"/>
    <property type="project" value="UniProtKB-UniRule"/>
</dbReference>
<keyword evidence="14" id="KW-1185">Reference proteome</keyword>
<keyword evidence="7 11" id="KW-0547">Nucleotide-binding</keyword>
<dbReference type="InterPro" id="IPR017665">
    <property type="entry name" value="Guanylate_kinase"/>
</dbReference>
<dbReference type="PANTHER" id="PTHR23117">
    <property type="entry name" value="GUANYLATE KINASE-RELATED"/>
    <property type="match status" value="1"/>
</dbReference>
<dbReference type="PROSITE" id="PS50052">
    <property type="entry name" value="GUANYLATE_KINASE_2"/>
    <property type="match status" value="1"/>
</dbReference>
<reference evidence="13 14" key="1">
    <citation type="submission" date="2018-09" db="EMBL/GenBank/DDBJ databases">
        <authorList>
            <person name="Wang Z."/>
        </authorList>
    </citation>
    <scope>NUCLEOTIDE SEQUENCE [LARGE SCALE GENOMIC DNA]</scope>
    <source>
        <strain evidence="13 14">ALS 81</strain>
    </source>
</reference>
<dbReference type="PANTHER" id="PTHR23117:SF13">
    <property type="entry name" value="GUANYLATE KINASE"/>
    <property type="match status" value="1"/>
</dbReference>
<name>A0A420ENE0_9ALTE</name>
<protein>
    <recommendedName>
        <fullName evidence="4 11">Guanylate kinase</fullName>
        <ecNumber evidence="3 11">2.7.4.8</ecNumber>
    </recommendedName>
    <alternativeName>
        <fullName evidence="10 11">GMP kinase</fullName>
    </alternativeName>
</protein>
<evidence type="ECO:0000256" key="11">
    <source>
        <dbReference type="HAMAP-Rule" id="MF_00328"/>
    </source>
</evidence>
<dbReference type="Pfam" id="PF00625">
    <property type="entry name" value="Guanylate_kin"/>
    <property type="match status" value="1"/>
</dbReference>
<evidence type="ECO:0000313" key="14">
    <source>
        <dbReference type="Proteomes" id="UP000286482"/>
    </source>
</evidence>
<dbReference type="InterPro" id="IPR008144">
    <property type="entry name" value="Guanylate_kin-like_dom"/>
</dbReference>
<dbReference type="EMBL" id="RAQO01000001">
    <property type="protein sequence ID" value="RKF22116.1"/>
    <property type="molecule type" value="Genomic_DNA"/>
</dbReference>
<evidence type="ECO:0000259" key="12">
    <source>
        <dbReference type="PROSITE" id="PS50052"/>
    </source>
</evidence>
<evidence type="ECO:0000256" key="2">
    <source>
        <dbReference type="ARBA" id="ARBA00005790"/>
    </source>
</evidence>
<keyword evidence="6 11" id="KW-0808">Transferase</keyword>
<sequence length="208" mass="23476">MAIGTLYIVAAPSGAGKSSMIGAYLNRNRKYPAQVSVSHTTREPRPGEEDGIHYHFVDHASFEAKIAQNDFFEYAQVFGNYYGTSRATIESCLSQGIDVFLDIDWQGARQVKALMPEAVSVFILPPSRHELEQRLHMRGQDSADVIAKRMQEAHSEMSHFDEFDYVIVNKVFDEAVNQLQAIVIAQRLRYTHQRLAQAKTITDLLGDQ</sequence>
<evidence type="ECO:0000256" key="8">
    <source>
        <dbReference type="ARBA" id="ARBA00022777"/>
    </source>
</evidence>
<dbReference type="FunFam" id="3.30.63.10:FF:000002">
    <property type="entry name" value="Guanylate kinase 1"/>
    <property type="match status" value="1"/>
</dbReference>
<evidence type="ECO:0000256" key="7">
    <source>
        <dbReference type="ARBA" id="ARBA00022741"/>
    </source>
</evidence>
<dbReference type="SUPFAM" id="SSF52540">
    <property type="entry name" value="P-loop containing nucleoside triphosphate hydrolases"/>
    <property type="match status" value="1"/>
</dbReference>
<keyword evidence="9 11" id="KW-0067">ATP-binding</keyword>
<dbReference type="HAMAP" id="MF_00328">
    <property type="entry name" value="Guanylate_kinase"/>
    <property type="match status" value="1"/>
</dbReference>
<dbReference type="FunFam" id="3.40.50.300:FF:000084">
    <property type="entry name" value="Guanylate kinase"/>
    <property type="match status" value="1"/>
</dbReference>
<dbReference type="EC" id="2.7.4.8" evidence="3 11"/>
<dbReference type="InterPro" id="IPR008145">
    <property type="entry name" value="GK/Ca_channel_bsu"/>
</dbReference>
<dbReference type="GO" id="GO:0005524">
    <property type="term" value="F:ATP binding"/>
    <property type="evidence" value="ECO:0007669"/>
    <property type="project" value="UniProtKB-UniRule"/>
</dbReference>
<dbReference type="GO" id="GO:0005829">
    <property type="term" value="C:cytosol"/>
    <property type="evidence" value="ECO:0007669"/>
    <property type="project" value="TreeGrafter"/>
</dbReference>
<accession>A0A420ENE0</accession>
<dbReference type="NCBIfam" id="TIGR03263">
    <property type="entry name" value="guanyl_kin"/>
    <property type="match status" value="1"/>
</dbReference>
<dbReference type="PROSITE" id="PS00856">
    <property type="entry name" value="GUANYLATE_KINASE_1"/>
    <property type="match status" value="1"/>
</dbReference>
<feature type="domain" description="Guanylate kinase-like" evidence="12">
    <location>
        <begin position="4"/>
        <end position="184"/>
    </location>
</feature>
<comment type="caution">
    <text evidence="13">The sequence shown here is derived from an EMBL/GenBank/DDBJ whole genome shotgun (WGS) entry which is preliminary data.</text>
</comment>
<dbReference type="InterPro" id="IPR027417">
    <property type="entry name" value="P-loop_NTPase"/>
</dbReference>
<dbReference type="Proteomes" id="UP000286482">
    <property type="component" value="Unassembled WGS sequence"/>
</dbReference>
<dbReference type="RefSeq" id="WP_120352919.1">
    <property type="nucleotide sequence ID" value="NZ_RAQO01000001.1"/>
</dbReference>
<feature type="binding site" evidence="11">
    <location>
        <begin position="11"/>
        <end position="18"/>
    </location>
    <ligand>
        <name>ATP</name>
        <dbReference type="ChEBI" id="CHEBI:30616"/>
    </ligand>
</feature>
<dbReference type="Gene3D" id="3.40.50.300">
    <property type="entry name" value="P-loop containing nucleotide triphosphate hydrolases"/>
    <property type="match status" value="1"/>
</dbReference>
<evidence type="ECO:0000313" key="13">
    <source>
        <dbReference type="EMBL" id="RKF22116.1"/>
    </source>
</evidence>
<dbReference type="CDD" id="cd00071">
    <property type="entry name" value="GMPK"/>
    <property type="match status" value="1"/>
</dbReference>
<comment type="similarity">
    <text evidence="2 11">Belongs to the guanylate kinase family.</text>
</comment>
<keyword evidence="8 11" id="KW-0418">Kinase</keyword>
<comment type="catalytic activity">
    <reaction evidence="11">
        <text>GMP + ATP = GDP + ADP</text>
        <dbReference type="Rhea" id="RHEA:20780"/>
        <dbReference type="ChEBI" id="CHEBI:30616"/>
        <dbReference type="ChEBI" id="CHEBI:58115"/>
        <dbReference type="ChEBI" id="CHEBI:58189"/>
        <dbReference type="ChEBI" id="CHEBI:456216"/>
        <dbReference type="EC" id="2.7.4.8"/>
    </reaction>
</comment>
<evidence type="ECO:0000256" key="10">
    <source>
        <dbReference type="ARBA" id="ARBA00030128"/>
    </source>
</evidence>
<evidence type="ECO:0000256" key="5">
    <source>
        <dbReference type="ARBA" id="ARBA00022490"/>
    </source>
</evidence>
<dbReference type="AlphaFoldDB" id="A0A420ENE0"/>
<dbReference type="Gene3D" id="3.30.63.10">
    <property type="entry name" value="Guanylate Kinase phosphate binding domain"/>
    <property type="match status" value="1"/>
</dbReference>
<dbReference type="OrthoDB" id="9808150at2"/>
<evidence type="ECO:0000256" key="3">
    <source>
        <dbReference type="ARBA" id="ARBA00012961"/>
    </source>
</evidence>
<gene>
    <name evidence="11" type="primary">gmk</name>
    <name evidence="13" type="ORF">DBZ36_00260</name>
</gene>
<evidence type="ECO:0000256" key="9">
    <source>
        <dbReference type="ARBA" id="ARBA00022840"/>
    </source>
</evidence>
<dbReference type="InterPro" id="IPR020590">
    <property type="entry name" value="Guanylate_kinase_CS"/>
</dbReference>
<evidence type="ECO:0000256" key="4">
    <source>
        <dbReference type="ARBA" id="ARBA00016296"/>
    </source>
</evidence>
<dbReference type="SMART" id="SM00072">
    <property type="entry name" value="GuKc"/>
    <property type="match status" value="1"/>
</dbReference>
<keyword evidence="5 11" id="KW-0963">Cytoplasm</keyword>
<comment type="function">
    <text evidence="11">Essential for recycling GMP and indirectly, cGMP.</text>
</comment>
<evidence type="ECO:0000256" key="1">
    <source>
        <dbReference type="ARBA" id="ARBA00004496"/>
    </source>
</evidence>